<dbReference type="EMBL" id="FMUS01000004">
    <property type="protein sequence ID" value="SCY10442.1"/>
    <property type="molecule type" value="Genomic_DNA"/>
</dbReference>
<dbReference type="AlphaFoldDB" id="A0A1G5D6X4"/>
<reference evidence="2 3" key="1">
    <citation type="submission" date="2016-10" db="EMBL/GenBank/DDBJ databases">
        <authorList>
            <person name="de Groot N.N."/>
        </authorList>
    </citation>
    <scope>NUCLEOTIDE SEQUENCE [LARGE SCALE GENOMIC DNA]</scope>
    <source>
        <strain evidence="2 3">DSM 18978</strain>
    </source>
</reference>
<organism evidence="2 3">
    <name type="scientific">Alkaliphilus peptidifermentans DSM 18978</name>
    <dbReference type="NCBI Taxonomy" id="1120976"/>
    <lineage>
        <taxon>Bacteria</taxon>
        <taxon>Bacillati</taxon>
        <taxon>Bacillota</taxon>
        <taxon>Clostridia</taxon>
        <taxon>Peptostreptococcales</taxon>
        <taxon>Natronincolaceae</taxon>
        <taxon>Alkaliphilus</taxon>
    </lineage>
</organism>
<dbReference type="Proteomes" id="UP000198636">
    <property type="component" value="Unassembled WGS sequence"/>
</dbReference>
<dbReference type="InterPro" id="IPR001279">
    <property type="entry name" value="Metallo-B-lactamas"/>
</dbReference>
<proteinExistence type="predicted"/>
<evidence type="ECO:0000259" key="1">
    <source>
        <dbReference type="SMART" id="SM00849"/>
    </source>
</evidence>
<sequence length="205" mass="23416">MILQDEGIILVDCGKEEHVDFIIKALYKIGKSEEDIILIIATHGHLDHVGGCRLFKNAKKIIHKDDLDLLDSELQKGFIPLLSDSGKIEGLYYITMKHHTEGSIVLYSPKYKVLFLGDFHCFFGEVVDSKGMVGEWIETRHKAYQFVKNIVTEENSYKKYKLDEYFIGLKSIYSLDIDYLCTGHGMVLTNDIKGFISSLIECKLD</sequence>
<gene>
    <name evidence="2" type="ORF">SAMN03080606_00817</name>
</gene>
<dbReference type="OrthoDB" id="9802248at2"/>
<dbReference type="PANTHER" id="PTHR42951">
    <property type="entry name" value="METALLO-BETA-LACTAMASE DOMAIN-CONTAINING"/>
    <property type="match status" value="1"/>
</dbReference>
<dbReference type="STRING" id="1120976.SAMN03080606_00817"/>
<protein>
    <submittedName>
        <fullName evidence="2">Metallo-beta-lactamase superfamily protein</fullName>
    </submittedName>
</protein>
<dbReference type="SUPFAM" id="SSF56281">
    <property type="entry name" value="Metallo-hydrolase/oxidoreductase"/>
    <property type="match status" value="1"/>
</dbReference>
<evidence type="ECO:0000313" key="3">
    <source>
        <dbReference type="Proteomes" id="UP000198636"/>
    </source>
</evidence>
<accession>A0A1G5D6X4</accession>
<dbReference type="Pfam" id="PF00753">
    <property type="entry name" value="Lactamase_B"/>
    <property type="match status" value="1"/>
</dbReference>
<dbReference type="SMART" id="SM00849">
    <property type="entry name" value="Lactamase_B"/>
    <property type="match status" value="1"/>
</dbReference>
<dbReference type="InterPro" id="IPR050855">
    <property type="entry name" value="NDM-1-like"/>
</dbReference>
<dbReference type="PANTHER" id="PTHR42951:SF17">
    <property type="entry name" value="METALLO-BETA-LACTAMASE DOMAIN-CONTAINING PROTEIN"/>
    <property type="match status" value="1"/>
</dbReference>
<evidence type="ECO:0000313" key="2">
    <source>
        <dbReference type="EMBL" id="SCY10442.1"/>
    </source>
</evidence>
<dbReference type="Gene3D" id="3.60.15.10">
    <property type="entry name" value="Ribonuclease Z/Hydroxyacylglutathione hydrolase-like"/>
    <property type="match status" value="1"/>
</dbReference>
<keyword evidence="3" id="KW-1185">Reference proteome</keyword>
<dbReference type="InterPro" id="IPR036866">
    <property type="entry name" value="RibonucZ/Hydroxyglut_hydro"/>
</dbReference>
<feature type="domain" description="Metallo-beta-lactamase" evidence="1">
    <location>
        <begin position="1"/>
        <end position="169"/>
    </location>
</feature>
<name>A0A1G5D6X4_9FIRM</name>